<keyword evidence="2" id="KW-0689">Ribosomal protein</keyword>
<dbReference type="Pfam" id="PF01929">
    <property type="entry name" value="Ribosomal_L14e"/>
    <property type="match status" value="1"/>
</dbReference>
<dbReference type="GO" id="GO:0022625">
    <property type="term" value="C:cytosolic large ribosomal subunit"/>
    <property type="evidence" value="ECO:0007669"/>
    <property type="project" value="TreeGrafter"/>
</dbReference>
<proteinExistence type="inferred from homology"/>
<dbReference type="GO" id="GO:0003723">
    <property type="term" value="F:RNA binding"/>
    <property type="evidence" value="ECO:0007669"/>
    <property type="project" value="InterPro"/>
</dbReference>
<evidence type="ECO:0000256" key="2">
    <source>
        <dbReference type="ARBA" id="ARBA00022980"/>
    </source>
</evidence>
<evidence type="ECO:0000259" key="4">
    <source>
        <dbReference type="Pfam" id="PF01929"/>
    </source>
</evidence>
<dbReference type="PANTHER" id="PTHR11127">
    <property type="entry name" value="60S RIBOSOMAL PROTEIN L14"/>
    <property type="match status" value="1"/>
</dbReference>
<dbReference type="AlphaFoldDB" id="A0A8H7PUZ9"/>
<dbReference type="GO" id="GO:0006412">
    <property type="term" value="P:translation"/>
    <property type="evidence" value="ECO:0007669"/>
    <property type="project" value="InterPro"/>
</dbReference>
<evidence type="ECO:0000256" key="1">
    <source>
        <dbReference type="ARBA" id="ARBA00006592"/>
    </source>
</evidence>
<organism evidence="5 6">
    <name type="scientific">Umbelopsis vinacea</name>
    <dbReference type="NCBI Taxonomy" id="44442"/>
    <lineage>
        <taxon>Eukaryota</taxon>
        <taxon>Fungi</taxon>
        <taxon>Fungi incertae sedis</taxon>
        <taxon>Mucoromycota</taxon>
        <taxon>Mucoromycotina</taxon>
        <taxon>Umbelopsidomycetes</taxon>
        <taxon>Umbelopsidales</taxon>
        <taxon>Umbelopsidaceae</taxon>
        <taxon>Umbelopsis</taxon>
    </lineage>
</organism>
<comment type="caution">
    <text evidence="5">The sequence shown here is derived from an EMBL/GenBank/DDBJ whole genome shotgun (WGS) entry which is preliminary data.</text>
</comment>
<evidence type="ECO:0000313" key="6">
    <source>
        <dbReference type="Proteomes" id="UP000612746"/>
    </source>
</evidence>
<feature type="domain" description="Large ribosomal subunit protein eL14" evidence="4">
    <location>
        <begin position="53"/>
        <end position="128"/>
    </location>
</feature>
<evidence type="ECO:0000256" key="3">
    <source>
        <dbReference type="ARBA" id="ARBA00023274"/>
    </source>
</evidence>
<reference evidence="5" key="1">
    <citation type="submission" date="2020-12" db="EMBL/GenBank/DDBJ databases">
        <title>Metabolic potential, ecology and presence of endohyphal bacteria is reflected in genomic diversity of Mucoromycotina.</title>
        <authorList>
            <person name="Muszewska A."/>
            <person name="Okrasinska A."/>
            <person name="Steczkiewicz K."/>
            <person name="Drgas O."/>
            <person name="Orlowska M."/>
            <person name="Perlinska-Lenart U."/>
            <person name="Aleksandrzak-Piekarczyk T."/>
            <person name="Szatraj K."/>
            <person name="Zielenkiewicz U."/>
            <person name="Pilsyk S."/>
            <person name="Malc E."/>
            <person name="Mieczkowski P."/>
            <person name="Kruszewska J.S."/>
            <person name="Biernat P."/>
            <person name="Pawlowska J."/>
        </authorList>
    </citation>
    <scope>NUCLEOTIDE SEQUENCE</scope>
    <source>
        <strain evidence="5">WA0000051536</strain>
    </source>
</reference>
<dbReference type="Gene3D" id="6.10.250.2270">
    <property type="match status" value="1"/>
</dbReference>
<name>A0A8H7PUZ9_9FUNG</name>
<comment type="similarity">
    <text evidence="1">Belongs to the eukaryotic ribosomal protein eL14 family.</text>
</comment>
<keyword evidence="6" id="KW-1185">Reference proteome</keyword>
<sequence length="143" mass="15807">MDVSMDSGSFQRQVEVGRVVIINYGTDAGKLAVIVDIVDHSRALIDGPTTGVKRQAFAYRRLTLTPMVVKDLPRAAGATALKKSLEKNETIAAWNKTAWAQKLANRTQRKNLGDFDRFKLLKFKNQRRAVVGPAVAALKKQQA</sequence>
<dbReference type="PANTHER" id="PTHR11127:SF2">
    <property type="entry name" value="LARGE RIBOSOMAL SUBUNIT PROTEIN EL14"/>
    <property type="match status" value="1"/>
</dbReference>
<dbReference type="OrthoDB" id="1875589at2759"/>
<dbReference type="InterPro" id="IPR002784">
    <property type="entry name" value="Ribosomal_eL14_dom"/>
</dbReference>
<accession>A0A8H7PUZ9</accession>
<evidence type="ECO:0000313" key="5">
    <source>
        <dbReference type="EMBL" id="KAG2180400.1"/>
    </source>
</evidence>
<dbReference type="InterPro" id="IPR014722">
    <property type="entry name" value="Rib_uL2_dom2"/>
</dbReference>
<dbReference type="Gene3D" id="2.30.30.30">
    <property type="match status" value="1"/>
</dbReference>
<dbReference type="GO" id="GO:0003735">
    <property type="term" value="F:structural constituent of ribosome"/>
    <property type="evidence" value="ECO:0007669"/>
    <property type="project" value="InterPro"/>
</dbReference>
<dbReference type="InterPro" id="IPR008991">
    <property type="entry name" value="Translation_prot_SH3-like_sf"/>
</dbReference>
<dbReference type="GO" id="GO:0042273">
    <property type="term" value="P:ribosomal large subunit biogenesis"/>
    <property type="evidence" value="ECO:0007669"/>
    <property type="project" value="TreeGrafter"/>
</dbReference>
<keyword evidence="3" id="KW-0687">Ribonucleoprotein</keyword>
<dbReference type="CDD" id="cd23702">
    <property type="entry name" value="eL14"/>
    <property type="match status" value="1"/>
</dbReference>
<gene>
    <name evidence="5" type="ORF">INT44_003404</name>
</gene>
<dbReference type="EMBL" id="JAEPRA010000009">
    <property type="protein sequence ID" value="KAG2180400.1"/>
    <property type="molecule type" value="Genomic_DNA"/>
</dbReference>
<dbReference type="Proteomes" id="UP000612746">
    <property type="component" value="Unassembled WGS sequence"/>
</dbReference>
<protein>
    <recommendedName>
        <fullName evidence="4">Large ribosomal subunit protein eL14 domain-containing protein</fullName>
    </recommendedName>
</protein>
<dbReference type="SUPFAM" id="SSF50104">
    <property type="entry name" value="Translation proteins SH3-like domain"/>
    <property type="match status" value="1"/>
</dbReference>
<dbReference type="InterPro" id="IPR039660">
    <property type="entry name" value="Ribosomal_eL14"/>
</dbReference>